<protein>
    <submittedName>
        <fullName evidence="2">Uncharacterized protein</fullName>
    </submittedName>
</protein>
<dbReference type="EMBL" id="KN846980">
    <property type="protein sequence ID" value="KIW98624.1"/>
    <property type="molecule type" value="Genomic_DNA"/>
</dbReference>
<gene>
    <name evidence="2" type="ORF">Z519_00285</name>
</gene>
<keyword evidence="3" id="KW-1185">Reference proteome</keyword>
<name>A0A0D2IPC7_CLAB1</name>
<reference evidence="2" key="1">
    <citation type="submission" date="2015-01" db="EMBL/GenBank/DDBJ databases">
        <title>The Genome Sequence of Cladophialophora bantiana CBS 173.52.</title>
        <authorList>
            <consortium name="The Broad Institute Genomics Platform"/>
            <person name="Cuomo C."/>
            <person name="de Hoog S."/>
            <person name="Gorbushina A."/>
            <person name="Stielow B."/>
            <person name="Teixiera M."/>
            <person name="Abouelleil A."/>
            <person name="Chapman S.B."/>
            <person name="Priest M."/>
            <person name="Young S.K."/>
            <person name="Wortman J."/>
            <person name="Nusbaum C."/>
            <person name="Birren B."/>
        </authorList>
    </citation>
    <scope>NUCLEOTIDE SEQUENCE [LARGE SCALE GENOMIC DNA]</scope>
    <source>
        <strain evidence="2">CBS 173.52</strain>
    </source>
</reference>
<evidence type="ECO:0000313" key="2">
    <source>
        <dbReference type="EMBL" id="KIW98624.1"/>
    </source>
</evidence>
<sequence length="198" mass="21645">MSSPHSLSMSKEPRLGKYRRALVNLLPAFLVEKEEQLKFAEECLDIINIIRQDNGGDVSDDPEKIEALAQDFVEKLKGEADDRALSTAMVKTLSSTSLTAASPPVTRKKPRGPGEAEAGEVKQSIGEADVADLVRLADGTVGRVIGSPESKPRLELVGNASREEDSLQKMAAFTIERMFRDVSYKPSCRSCNAQMNHL</sequence>
<organism evidence="2 3">
    <name type="scientific">Cladophialophora bantiana (strain ATCC 10958 / CBS 173.52 / CDC B-1940 / NIH 8579)</name>
    <name type="common">Xylohypha bantiana</name>
    <dbReference type="NCBI Taxonomy" id="1442370"/>
    <lineage>
        <taxon>Eukaryota</taxon>
        <taxon>Fungi</taxon>
        <taxon>Dikarya</taxon>
        <taxon>Ascomycota</taxon>
        <taxon>Pezizomycotina</taxon>
        <taxon>Eurotiomycetes</taxon>
        <taxon>Chaetothyriomycetidae</taxon>
        <taxon>Chaetothyriales</taxon>
        <taxon>Herpotrichiellaceae</taxon>
        <taxon>Cladophialophora</taxon>
    </lineage>
</organism>
<dbReference type="OrthoDB" id="4121087at2759"/>
<dbReference type="GeneID" id="27693213"/>
<dbReference type="VEuPathDB" id="FungiDB:Z519_00285"/>
<dbReference type="AlphaFoldDB" id="A0A0D2IPC7"/>
<dbReference type="HOGENOM" id="CLU_1377978_0_0_1"/>
<dbReference type="RefSeq" id="XP_016625293.1">
    <property type="nucleotide sequence ID" value="XM_016758044.1"/>
</dbReference>
<evidence type="ECO:0000256" key="1">
    <source>
        <dbReference type="SAM" id="MobiDB-lite"/>
    </source>
</evidence>
<feature type="region of interest" description="Disordered" evidence="1">
    <location>
        <begin position="95"/>
        <end position="121"/>
    </location>
</feature>
<dbReference type="Proteomes" id="UP000053789">
    <property type="component" value="Unassembled WGS sequence"/>
</dbReference>
<accession>A0A0D2IPC7</accession>
<proteinExistence type="predicted"/>
<evidence type="ECO:0000313" key="3">
    <source>
        <dbReference type="Proteomes" id="UP000053789"/>
    </source>
</evidence>